<protein>
    <submittedName>
        <fullName evidence="2">Uncharacterized protein</fullName>
    </submittedName>
</protein>
<accession>A0A1X7MQI5</accession>
<dbReference type="EMBL" id="FXBL01000002">
    <property type="protein sequence ID" value="SMH26296.1"/>
    <property type="molecule type" value="Genomic_DNA"/>
</dbReference>
<reference evidence="2 3" key="1">
    <citation type="submission" date="2017-04" db="EMBL/GenBank/DDBJ databases">
        <authorList>
            <person name="Afonso C.L."/>
            <person name="Miller P.J."/>
            <person name="Scott M.A."/>
            <person name="Spackman E."/>
            <person name="Goraichik I."/>
            <person name="Dimitrov K.M."/>
            <person name="Suarez D.L."/>
            <person name="Swayne D.E."/>
        </authorList>
    </citation>
    <scope>NUCLEOTIDE SEQUENCE [LARGE SCALE GENOMIC DNA]</scope>
    <source>
        <strain evidence="2 3">B5P</strain>
    </source>
</reference>
<keyword evidence="3" id="KW-1185">Reference proteome</keyword>
<keyword evidence="1" id="KW-1133">Transmembrane helix</keyword>
<evidence type="ECO:0000313" key="2">
    <source>
        <dbReference type="EMBL" id="SMH26296.1"/>
    </source>
</evidence>
<dbReference type="AlphaFoldDB" id="A0A1X7MQI5"/>
<organism evidence="2 3">
    <name type="scientific">Mesorhizobium australicum</name>
    <dbReference type="NCBI Taxonomy" id="536018"/>
    <lineage>
        <taxon>Bacteria</taxon>
        <taxon>Pseudomonadati</taxon>
        <taxon>Pseudomonadota</taxon>
        <taxon>Alphaproteobacteria</taxon>
        <taxon>Hyphomicrobiales</taxon>
        <taxon>Phyllobacteriaceae</taxon>
        <taxon>Mesorhizobium</taxon>
    </lineage>
</organism>
<name>A0A1X7MQI5_9HYPH</name>
<gene>
    <name evidence="2" type="ORF">SAMN02982922_0139</name>
</gene>
<keyword evidence="1" id="KW-0472">Membrane</keyword>
<feature type="transmembrane region" description="Helical" evidence="1">
    <location>
        <begin position="47"/>
        <end position="67"/>
    </location>
</feature>
<evidence type="ECO:0000256" key="1">
    <source>
        <dbReference type="SAM" id="Phobius"/>
    </source>
</evidence>
<keyword evidence="1" id="KW-0812">Transmembrane</keyword>
<sequence>MNRPQSPAASWWSAISLFAVRYGIVHCNIRGGGYHPAIGHLLLPDAMPMLDMVHLLPAAGFFMMVLLGV</sequence>
<dbReference type="Proteomes" id="UP000193083">
    <property type="component" value="Unassembled WGS sequence"/>
</dbReference>
<dbReference type="RefSeq" id="WP_085462467.1">
    <property type="nucleotide sequence ID" value="NZ_FXBL01000002.1"/>
</dbReference>
<proteinExistence type="predicted"/>
<evidence type="ECO:0000313" key="3">
    <source>
        <dbReference type="Proteomes" id="UP000193083"/>
    </source>
</evidence>